<keyword evidence="3" id="KW-1185">Reference proteome</keyword>
<sequence>MNCSRVVVFDRWISRCMRTPVRPERPSPCPSLLECRCGTTGRCSTFPAAPNSGHPMSSRCSGPSSPAGTQSLAPSGPKDLKNAVVCQWHVRDRMHCMQVSENPLSWSTAVSKCIRHPGEHLSSSHIAFASGTTMTRRRASCMRSLAADSETTDHTVALRQRQGYQCAAGRFELPWRHAVVRVMLAGHRISSVVRKLRVEPGMQ</sequence>
<feature type="compositionally biased region" description="Polar residues" evidence="1">
    <location>
        <begin position="54"/>
        <end position="73"/>
    </location>
</feature>
<dbReference type="EMBL" id="JZWI01000032">
    <property type="protein sequence ID" value="KLN53589.1"/>
    <property type="molecule type" value="Genomic_DNA"/>
</dbReference>
<evidence type="ECO:0000313" key="2">
    <source>
        <dbReference type="EMBL" id="KLN53589.1"/>
    </source>
</evidence>
<accession>A0A0H2LTR3</accession>
<protein>
    <submittedName>
        <fullName evidence="2">Uncharacterized protein</fullName>
    </submittedName>
</protein>
<dbReference type="Proteomes" id="UP000035170">
    <property type="component" value="Unassembled WGS sequence"/>
</dbReference>
<evidence type="ECO:0000313" key="3">
    <source>
        <dbReference type="Proteomes" id="UP000035170"/>
    </source>
</evidence>
<proteinExistence type="predicted"/>
<feature type="region of interest" description="Disordered" evidence="1">
    <location>
        <begin position="50"/>
        <end position="78"/>
    </location>
</feature>
<organism evidence="2 3">
    <name type="scientific">Variovorax paradoxus</name>
    <dbReference type="NCBI Taxonomy" id="34073"/>
    <lineage>
        <taxon>Bacteria</taxon>
        <taxon>Pseudomonadati</taxon>
        <taxon>Pseudomonadota</taxon>
        <taxon>Betaproteobacteria</taxon>
        <taxon>Burkholderiales</taxon>
        <taxon>Comamonadaceae</taxon>
        <taxon>Variovorax</taxon>
    </lineage>
</organism>
<gene>
    <name evidence="2" type="ORF">VPARA_52750</name>
</gene>
<name>A0A0H2LTR3_VARPD</name>
<evidence type="ECO:0000256" key="1">
    <source>
        <dbReference type="SAM" id="MobiDB-lite"/>
    </source>
</evidence>
<comment type="caution">
    <text evidence="2">The sequence shown here is derived from an EMBL/GenBank/DDBJ whole genome shotgun (WGS) entry which is preliminary data.</text>
</comment>
<reference evidence="2 3" key="1">
    <citation type="submission" date="2015-03" db="EMBL/GenBank/DDBJ databases">
        <title>Genome sequence of Variovorax paradoxus TBEA6.</title>
        <authorList>
            <person name="Poehlein A."/>
            <person name="Schuldes J."/>
            <person name="Wuebbeler J.H."/>
            <person name="Hiessl S."/>
            <person name="Steinbuechel A."/>
            <person name="Daniel R."/>
        </authorList>
    </citation>
    <scope>NUCLEOTIDE SEQUENCE [LARGE SCALE GENOMIC DNA]</scope>
    <source>
        <strain evidence="2 3">TBEA6</strain>
    </source>
</reference>
<dbReference type="AlphaFoldDB" id="A0A0H2LTR3"/>